<dbReference type="Proteomes" id="UP000061603">
    <property type="component" value="Chromosome"/>
</dbReference>
<comment type="similarity">
    <text evidence="15">Belongs to the ribF family.</text>
</comment>
<evidence type="ECO:0000256" key="13">
    <source>
        <dbReference type="ARBA" id="ARBA00047880"/>
    </source>
</evidence>
<accession>A0A0C5J2A7</accession>
<dbReference type="EMBL" id="CP010554">
    <property type="protein sequence ID" value="AJP49177.1"/>
    <property type="molecule type" value="Genomic_DNA"/>
</dbReference>
<evidence type="ECO:0000256" key="1">
    <source>
        <dbReference type="ARBA" id="ARBA00002121"/>
    </source>
</evidence>
<dbReference type="InterPro" id="IPR023468">
    <property type="entry name" value="Riboflavin_kinase"/>
</dbReference>
<evidence type="ECO:0000313" key="17">
    <source>
        <dbReference type="EMBL" id="AJP49177.1"/>
    </source>
</evidence>
<evidence type="ECO:0000256" key="4">
    <source>
        <dbReference type="ARBA" id="ARBA00022630"/>
    </source>
</evidence>
<keyword evidence="12" id="KW-0511">Multifunctional enzyme</keyword>
<evidence type="ECO:0000256" key="15">
    <source>
        <dbReference type="PIRNR" id="PIRNR004491"/>
    </source>
</evidence>
<dbReference type="GO" id="GO:0009231">
    <property type="term" value="P:riboflavin biosynthetic process"/>
    <property type="evidence" value="ECO:0007669"/>
    <property type="project" value="InterPro"/>
</dbReference>
<dbReference type="CDD" id="cd02064">
    <property type="entry name" value="FAD_synthetase_N"/>
    <property type="match status" value="1"/>
</dbReference>
<evidence type="ECO:0000256" key="6">
    <source>
        <dbReference type="ARBA" id="ARBA00022679"/>
    </source>
</evidence>
<dbReference type="GO" id="GO:0009398">
    <property type="term" value="P:FMN biosynthetic process"/>
    <property type="evidence" value="ECO:0007669"/>
    <property type="project" value="UniProtKB-UniRule"/>
</dbReference>
<dbReference type="InterPro" id="IPR015864">
    <property type="entry name" value="FAD_synthase"/>
</dbReference>
<gene>
    <name evidence="17" type="ORF">PG1C_13540</name>
</gene>
<dbReference type="NCBIfam" id="NF004160">
    <property type="entry name" value="PRK05627.1-3"/>
    <property type="match status" value="1"/>
</dbReference>
<evidence type="ECO:0000256" key="3">
    <source>
        <dbReference type="ARBA" id="ARBA00005201"/>
    </source>
</evidence>
<dbReference type="PANTHER" id="PTHR22749">
    <property type="entry name" value="RIBOFLAVIN KINASE/FMN ADENYLYLTRANSFERASE"/>
    <property type="match status" value="1"/>
</dbReference>
<dbReference type="SUPFAM" id="SSF52374">
    <property type="entry name" value="Nucleotidylyl transferase"/>
    <property type="match status" value="1"/>
</dbReference>
<dbReference type="UniPathway" id="UPA00276">
    <property type="reaction ID" value="UER00406"/>
</dbReference>
<dbReference type="PIRSF" id="PIRSF004491">
    <property type="entry name" value="FAD_Synth"/>
    <property type="match status" value="1"/>
</dbReference>
<dbReference type="STRING" id="1565605.PG1C_13540"/>
<sequence>MLVFRGVPSLATTSTVLTIGNFDGVHRGHRALLERLIAKARACALPATVLTFEPHPREFFAPGQAPARLSNLREKLALLAECGVDRVHVCRFNAALAELTAEEFIETMLVKGLSVRHLIIGDDFCFGKGRKGNFSLFQQAGIAHRFGTEAMRTVTQDHLRISSSAVRDALAAGDIEQARALLGRAYVIAGRVVRGDKIGRTLGFPTLNLRIKHTRLPVTGVFAVTVSGIDAQPLPGVANIGVRPTVAAGLRPVLEVHLLDFDRDIYGTHVSVNFLHKLRGEEKFASLDLLKAQIGRDVATARDYFDACPLDNNAHG</sequence>
<dbReference type="KEGG" id="rbu:PG1C_13540"/>
<evidence type="ECO:0000259" key="16">
    <source>
        <dbReference type="SMART" id="SM00904"/>
    </source>
</evidence>
<evidence type="ECO:0000256" key="7">
    <source>
        <dbReference type="ARBA" id="ARBA00022695"/>
    </source>
</evidence>
<dbReference type="UniPathway" id="UPA00277">
    <property type="reaction ID" value="UER00407"/>
</dbReference>
<dbReference type="InterPro" id="IPR015865">
    <property type="entry name" value="Riboflavin_kinase_bac/euk"/>
</dbReference>
<dbReference type="InterPro" id="IPR014729">
    <property type="entry name" value="Rossmann-like_a/b/a_fold"/>
</dbReference>
<dbReference type="SUPFAM" id="SSF82114">
    <property type="entry name" value="Riboflavin kinase-like"/>
    <property type="match status" value="1"/>
</dbReference>
<keyword evidence="6 15" id="KW-0808">Transferase</keyword>
<evidence type="ECO:0000256" key="5">
    <source>
        <dbReference type="ARBA" id="ARBA00022643"/>
    </source>
</evidence>
<dbReference type="HOGENOM" id="CLU_048437_0_1_4"/>
<dbReference type="Gene3D" id="2.40.30.30">
    <property type="entry name" value="Riboflavin kinase-like"/>
    <property type="match status" value="1"/>
</dbReference>
<keyword evidence="9 15" id="KW-0418">Kinase</keyword>
<keyword evidence="18" id="KW-1185">Reference proteome</keyword>
<dbReference type="InterPro" id="IPR002606">
    <property type="entry name" value="Riboflavin_kinase_bac"/>
</dbReference>
<evidence type="ECO:0000256" key="9">
    <source>
        <dbReference type="ARBA" id="ARBA00022777"/>
    </source>
</evidence>
<dbReference type="FunFam" id="3.40.50.620:FF:000021">
    <property type="entry name" value="Riboflavin biosynthesis protein"/>
    <property type="match status" value="1"/>
</dbReference>
<keyword evidence="10 15" id="KW-0274">FAD</keyword>
<protein>
    <recommendedName>
        <fullName evidence="15">Riboflavin biosynthesis protein</fullName>
    </recommendedName>
    <domain>
        <recommendedName>
            <fullName evidence="15">Riboflavin kinase</fullName>
            <ecNumber evidence="15">2.7.1.26</ecNumber>
        </recommendedName>
        <alternativeName>
            <fullName evidence="15">Flavokinase</fullName>
        </alternativeName>
    </domain>
    <domain>
        <recommendedName>
            <fullName evidence="15">FMN adenylyltransferase</fullName>
            <ecNumber evidence="15">2.7.7.2</ecNumber>
        </recommendedName>
        <alternativeName>
            <fullName evidence="15">FAD pyrophosphorylase</fullName>
        </alternativeName>
        <alternativeName>
            <fullName evidence="15">FAD synthase</fullName>
        </alternativeName>
    </domain>
</protein>
<comment type="pathway">
    <text evidence="2 15">Cofactor biosynthesis; FAD biosynthesis; FAD from FMN: step 1/1.</text>
</comment>
<name>A0A0C5J2A7_9PROT</name>
<keyword evidence="4 15" id="KW-0285">Flavoprotein</keyword>
<dbReference type="EC" id="2.7.1.26" evidence="15"/>
<dbReference type="AlphaFoldDB" id="A0A0C5J2A7"/>
<keyword evidence="11 15" id="KW-0067">ATP-binding</keyword>
<evidence type="ECO:0000256" key="2">
    <source>
        <dbReference type="ARBA" id="ARBA00004726"/>
    </source>
</evidence>
<dbReference type="GO" id="GO:0005524">
    <property type="term" value="F:ATP binding"/>
    <property type="evidence" value="ECO:0007669"/>
    <property type="project" value="UniProtKB-UniRule"/>
</dbReference>
<reference evidence="17 18" key="1">
    <citation type="journal article" date="2015" name="Genome Announc.">
        <title>Complete Genome Sequence of a Novel Bacterium within the Family Rhodocyclaceae That Degrades Polycyclic Aromatic Hydrocarbons.</title>
        <authorList>
            <person name="Singleton D.R."/>
            <person name="Dickey A.N."/>
            <person name="Scholl E.H."/>
            <person name="Wright F.A."/>
            <person name="Aitken M.D."/>
        </authorList>
    </citation>
    <scope>NUCLEOTIDE SEQUENCE [LARGE SCALE GENOMIC DNA]</scope>
    <source>
        <strain evidence="18">PG1-Ca6</strain>
    </source>
</reference>
<dbReference type="NCBIfam" id="NF004162">
    <property type="entry name" value="PRK05627.1-5"/>
    <property type="match status" value="1"/>
</dbReference>
<dbReference type="PATRIC" id="fig|1565605.3.peg.2865"/>
<dbReference type="Gene3D" id="3.40.50.620">
    <property type="entry name" value="HUPs"/>
    <property type="match status" value="1"/>
</dbReference>
<keyword evidence="7 15" id="KW-0548">Nucleotidyltransferase</keyword>
<feature type="domain" description="Riboflavin kinase" evidence="16">
    <location>
        <begin position="181"/>
        <end position="306"/>
    </location>
</feature>
<proteinExistence type="inferred from homology"/>
<dbReference type="NCBIfam" id="NF004159">
    <property type="entry name" value="PRK05627.1-2"/>
    <property type="match status" value="1"/>
</dbReference>
<comment type="function">
    <text evidence="1">Catalyzes the phosphorylation of riboflavin to FMN followed by the adenylation of FMN to FAD.</text>
</comment>
<dbReference type="InterPro" id="IPR023465">
    <property type="entry name" value="Riboflavin_kinase_dom_sf"/>
</dbReference>
<dbReference type="NCBIfam" id="NF004163">
    <property type="entry name" value="PRK05627.1-6"/>
    <property type="match status" value="1"/>
</dbReference>
<keyword evidence="5 15" id="KW-0288">FMN</keyword>
<evidence type="ECO:0000256" key="10">
    <source>
        <dbReference type="ARBA" id="ARBA00022827"/>
    </source>
</evidence>
<dbReference type="GO" id="GO:0006747">
    <property type="term" value="P:FAD biosynthetic process"/>
    <property type="evidence" value="ECO:0007669"/>
    <property type="project" value="UniProtKB-UniRule"/>
</dbReference>
<dbReference type="GO" id="GO:0008531">
    <property type="term" value="F:riboflavin kinase activity"/>
    <property type="evidence" value="ECO:0007669"/>
    <property type="project" value="UniProtKB-UniRule"/>
</dbReference>
<dbReference type="Pfam" id="PF06574">
    <property type="entry name" value="FAD_syn"/>
    <property type="match status" value="1"/>
</dbReference>
<evidence type="ECO:0000256" key="11">
    <source>
        <dbReference type="ARBA" id="ARBA00022840"/>
    </source>
</evidence>
<dbReference type="GO" id="GO:0003919">
    <property type="term" value="F:FMN adenylyltransferase activity"/>
    <property type="evidence" value="ECO:0007669"/>
    <property type="project" value="UniProtKB-UniRule"/>
</dbReference>
<dbReference type="NCBIfam" id="TIGR00083">
    <property type="entry name" value="ribF"/>
    <property type="match status" value="1"/>
</dbReference>
<comment type="catalytic activity">
    <reaction evidence="14 15">
        <text>FMN + ATP + H(+) = FAD + diphosphate</text>
        <dbReference type="Rhea" id="RHEA:17237"/>
        <dbReference type="ChEBI" id="CHEBI:15378"/>
        <dbReference type="ChEBI" id="CHEBI:30616"/>
        <dbReference type="ChEBI" id="CHEBI:33019"/>
        <dbReference type="ChEBI" id="CHEBI:57692"/>
        <dbReference type="ChEBI" id="CHEBI:58210"/>
        <dbReference type="EC" id="2.7.7.2"/>
    </reaction>
</comment>
<evidence type="ECO:0000256" key="8">
    <source>
        <dbReference type="ARBA" id="ARBA00022741"/>
    </source>
</evidence>
<dbReference type="Pfam" id="PF01687">
    <property type="entry name" value="Flavokinase"/>
    <property type="match status" value="1"/>
</dbReference>
<comment type="catalytic activity">
    <reaction evidence="13 15">
        <text>riboflavin + ATP = FMN + ADP + H(+)</text>
        <dbReference type="Rhea" id="RHEA:14357"/>
        <dbReference type="ChEBI" id="CHEBI:15378"/>
        <dbReference type="ChEBI" id="CHEBI:30616"/>
        <dbReference type="ChEBI" id="CHEBI:57986"/>
        <dbReference type="ChEBI" id="CHEBI:58210"/>
        <dbReference type="ChEBI" id="CHEBI:456216"/>
        <dbReference type="EC" id="2.7.1.26"/>
    </reaction>
</comment>
<dbReference type="EC" id="2.7.7.2" evidence="15"/>
<organism evidence="17 18">
    <name type="scientific">Rugosibacter aromaticivorans</name>
    <dbReference type="NCBI Taxonomy" id="1565605"/>
    <lineage>
        <taxon>Bacteria</taxon>
        <taxon>Pseudomonadati</taxon>
        <taxon>Pseudomonadota</taxon>
        <taxon>Betaproteobacteria</taxon>
        <taxon>Nitrosomonadales</taxon>
        <taxon>Sterolibacteriaceae</taxon>
        <taxon>Rugosibacter</taxon>
    </lineage>
</organism>
<dbReference type="RefSeq" id="WP_202635289.1">
    <property type="nucleotide sequence ID" value="NZ_CP010554.1"/>
</dbReference>
<keyword evidence="8 15" id="KW-0547">Nucleotide-binding</keyword>
<evidence type="ECO:0000256" key="12">
    <source>
        <dbReference type="ARBA" id="ARBA00023268"/>
    </source>
</evidence>
<dbReference type="PANTHER" id="PTHR22749:SF6">
    <property type="entry name" value="RIBOFLAVIN KINASE"/>
    <property type="match status" value="1"/>
</dbReference>
<dbReference type="SMART" id="SM00904">
    <property type="entry name" value="Flavokinase"/>
    <property type="match status" value="1"/>
</dbReference>
<evidence type="ECO:0000256" key="14">
    <source>
        <dbReference type="ARBA" id="ARBA00049494"/>
    </source>
</evidence>
<comment type="pathway">
    <text evidence="3 15">Cofactor biosynthesis; FMN biosynthesis; FMN from riboflavin (ATP route): step 1/1.</text>
</comment>
<evidence type="ECO:0000313" key="18">
    <source>
        <dbReference type="Proteomes" id="UP000061603"/>
    </source>
</evidence>